<dbReference type="STRING" id="489703.SAMN04488038_107202"/>
<evidence type="ECO:0000256" key="3">
    <source>
        <dbReference type="ARBA" id="ARBA00023163"/>
    </source>
</evidence>
<dbReference type="PROSITE" id="PS50995">
    <property type="entry name" value="HTH_MARR_2"/>
    <property type="match status" value="1"/>
</dbReference>
<dbReference type="InterPro" id="IPR000835">
    <property type="entry name" value="HTH_MarR-typ"/>
</dbReference>
<proteinExistence type="predicted"/>
<protein>
    <submittedName>
        <fullName evidence="5">DNA-binding transcriptional regulator, MarR family</fullName>
    </submittedName>
</protein>
<dbReference type="PANTHER" id="PTHR33164:SF64">
    <property type="entry name" value="TRANSCRIPTIONAL REGULATOR SLYA"/>
    <property type="match status" value="1"/>
</dbReference>
<dbReference type="SUPFAM" id="SSF46785">
    <property type="entry name" value="Winged helix' DNA-binding domain"/>
    <property type="match status" value="1"/>
</dbReference>
<dbReference type="InterPro" id="IPR036388">
    <property type="entry name" value="WH-like_DNA-bd_sf"/>
</dbReference>
<dbReference type="EMBL" id="FOFS01000007">
    <property type="protein sequence ID" value="SEQ53612.1"/>
    <property type="molecule type" value="Genomic_DNA"/>
</dbReference>
<dbReference type="Pfam" id="PF01047">
    <property type="entry name" value="MarR"/>
    <property type="match status" value="1"/>
</dbReference>
<reference evidence="5 6" key="1">
    <citation type="submission" date="2016-10" db="EMBL/GenBank/DDBJ databases">
        <authorList>
            <person name="de Groot N.N."/>
        </authorList>
    </citation>
    <scope>NUCLEOTIDE SEQUENCE [LARGE SCALE GENOMIC DNA]</scope>
    <source>
        <strain evidence="5 6">DSM 25927</strain>
    </source>
</reference>
<dbReference type="Gene3D" id="1.10.10.10">
    <property type="entry name" value="Winged helix-like DNA-binding domain superfamily/Winged helix DNA-binding domain"/>
    <property type="match status" value="1"/>
</dbReference>
<dbReference type="PRINTS" id="PR00598">
    <property type="entry name" value="HTHMARR"/>
</dbReference>
<dbReference type="PANTHER" id="PTHR33164">
    <property type="entry name" value="TRANSCRIPTIONAL REGULATOR, MARR FAMILY"/>
    <property type="match status" value="1"/>
</dbReference>
<sequence length="155" mass="17436">MPAKPPAPGFVSLVFEISRLYRLSFGRRAQHLKLTQPQSLALAAIAREPGLTQASLAEKLEVHPVTVTQLIDRLERSGWVSRESHENDRRAFRLHLTEQADPILSKLWALAREARAEAMRGLSEQEQQQLESLLLRVKANLLAEDASPRTRTRAG</sequence>
<evidence type="ECO:0000313" key="5">
    <source>
        <dbReference type="EMBL" id="SEQ53612.1"/>
    </source>
</evidence>
<dbReference type="GO" id="GO:0003677">
    <property type="term" value="F:DNA binding"/>
    <property type="evidence" value="ECO:0007669"/>
    <property type="project" value="UniProtKB-KW"/>
</dbReference>
<feature type="domain" description="HTH marR-type" evidence="4">
    <location>
        <begin position="7"/>
        <end position="139"/>
    </location>
</feature>
<keyword evidence="1" id="KW-0805">Transcription regulation</keyword>
<evidence type="ECO:0000256" key="1">
    <source>
        <dbReference type="ARBA" id="ARBA00023015"/>
    </source>
</evidence>
<accession>A0A1H9GU57</accession>
<dbReference type="AlphaFoldDB" id="A0A1H9GU57"/>
<evidence type="ECO:0000256" key="2">
    <source>
        <dbReference type="ARBA" id="ARBA00023125"/>
    </source>
</evidence>
<keyword evidence="3" id="KW-0804">Transcription</keyword>
<gene>
    <name evidence="5" type="ORF">SAMN04488038_107202</name>
</gene>
<evidence type="ECO:0000313" key="6">
    <source>
        <dbReference type="Proteomes" id="UP000199233"/>
    </source>
</evidence>
<organism evidence="5 6">
    <name type="scientific">Solimonas aquatica</name>
    <dbReference type="NCBI Taxonomy" id="489703"/>
    <lineage>
        <taxon>Bacteria</taxon>
        <taxon>Pseudomonadati</taxon>
        <taxon>Pseudomonadota</taxon>
        <taxon>Gammaproteobacteria</taxon>
        <taxon>Nevskiales</taxon>
        <taxon>Nevskiaceae</taxon>
        <taxon>Solimonas</taxon>
    </lineage>
</organism>
<dbReference type="Proteomes" id="UP000199233">
    <property type="component" value="Unassembled WGS sequence"/>
</dbReference>
<name>A0A1H9GU57_9GAMM</name>
<keyword evidence="2 5" id="KW-0238">DNA-binding</keyword>
<dbReference type="InterPro" id="IPR039422">
    <property type="entry name" value="MarR/SlyA-like"/>
</dbReference>
<dbReference type="RefSeq" id="WP_093285630.1">
    <property type="nucleotide sequence ID" value="NZ_FOFS01000007.1"/>
</dbReference>
<evidence type="ECO:0000259" key="4">
    <source>
        <dbReference type="PROSITE" id="PS50995"/>
    </source>
</evidence>
<dbReference type="InterPro" id="IPR036390">
    <property type="entry name" value="WH_DNA-bd_sf"/>
</dbReference>
<dbReference type="GO" id="GO:0006950">
    <property type="term" value="P:response to stress"/>
    <property type="evidence" value="ECO:0007669"/>
    <property type="project" value="TreeGrafter"/>
</dbReference>
<dbReference type="SMART" id="SM00347">
    <property type="entry name" value="HTH_MARR"/>
    <property type="match status" value="1"/>
</dbReference>
<dbReference type="GO" id="GO:0003700">
    <property type="term" value="F:DNA-binding transcription factor activity"/>
    <property type="evidence" value="ECO:0007669"/>
    <property type="project" value="InterPro"/>
</dbReference>
<dbReference type="OrthoDB" id="32523at2"/>
<keyword evidence="6" id="KW-1185">Reference proteome</keyword>